<accession>A0AAV2T5R4</accession>
<dbReference type="AlphaFoldDB" id="A0AAV2T5R4"/>
<organism evidence="1 2">
    <name type="scientific">Calicophoron daubneyi</name>
    <name type="common">Rumen fluke</name>
    <name type="synonym">Paramphistomum daubneyi</name>
    <dbReference type="NCBI Taxonomy" id="300641"/>
    <lineage>
        <taxon>Eukaryota</taxon>
        <taxon>Metazoa</taxon>
        <taxon>Spiralia</taxon>
        <taxon>Lophotrochozoa</taxon>
        <taxon>Platyhelminthes</taxon>
        <taxon>Trematoda</taxon>
        <taxon>Digenea</taxon>
        <taxon>Plagiorchiida</taxon>
        <taxon>Pronocephalata</taxon>
        <taxon>Paramphistomoidea</taxon>
        <taxon>Paramphistomidae</taxon>
        <taxon>Calicophoron</taxon>
    </lineage>
</organism>
<proteinExistence type="predicted"/>
<gene>
    <name evidence="1" type="ORF">CDAUBV1_LOCUS4337</name>
</gene>
<reference evidence="1" key="1">
    <citation type="submission" date="2024-06" db="EMBL/GenBank/DDBJ databases">
        <authorList>
            <person name="Liu X."/>
            <person name="Lenzi L."/>
            <person name="Haldenby T S."/>
            <person name="Uol C."/>
        </authorList>
    </citation>
    <scope>NUCLEOTIDE SEQUENCE</scope>
</reference>
<protein>
    <submittedName>
        <fullName evidence="1">Uncharacterized protein</fullName>
    </submittedName>
</protein>
<dbReference type="EMBL" id="CAXLJL010000104">
    <property type="protein sequence ID" value="CAL5131793.1"/>
    <property type="molecule type" value="Genomic_DNA"/>
</dbReference>
<name>A0AAV2T5R4_CALDB</name>
<sequence>MGDMKDIEPNHWRTEREITSEDTVRTIISSLLHLQSRLSIYVSNEEMEKLITAKQAFDSRQMDIDELLVVTQEARRKAEERQAIKNRSLEELQQALSDPSLEGV</sequence>
<comment type="caution">
    <text evidence="1">The sequence shown here is derived from an EMBL/GenBank/DDBJ whole genome shotgun (WGS) entry which is preliminary data.</text>
</comment>
<dbReference type="Proteomes" id="UP001497525">
    <property type="component" value="Unassembled WGS sequence"/>
</dbReference>
<evidence type="ECO:0000313" key="1">
    <source>
        <dbReference type="EMBL" id="CAL5131793.1"/>
    </source>
</evidence>
<evidence type="ECO:0000313" key="2">
    <source>
        <dbReference type="Proteomes" id="UP001497525"/>
    </source>
</evidence>